<evidence type="ECO:0000313" key="9">
    <source>
        <dbReference type="EMBL" id="MBC5725506.1"/>
    </source>
</evidence>
<dbReference type="Gene3D" id="3.40.720.10">
    <property type="entry name" value="Alkaline Phosphatase, subunit A"/>
    <property type="match status" value="1"/>
</dbReference>
<keyword evidence="5 7" id="KW-1133">Transmembrane helix</keyword>
<dbReference type="CDD" id="cd16015">
    <property type="entry name" value="LTA_synthase"/>
    <property type="match status" value="1"/>
</dbReference>
<feature type="transmembrane region" description="Helical" evidence="7">
    <location>
        <begin position="73"/>
        <end position="92"/>
    </location>
</feature>
<proteinExistence type="predicted"/>
<comment type="subcellular location">
    <subcellularLocation>
        <location evidence="1">Cell membrane</location>
        <topology evidence="1">Multi-pass membrane protein</topology>
    </subcellularLocation>
</comment>
<dbReference type="InterPro" id="IPR017850">
    <property type="entry name" value="Alkaline_phosphatase_core_sf"/>
</dbReference>
<keyword evidence="4 7" id="KW-0812">Transmembrane</keyword>
<feature type="transmembrane region" description="Helical" evidence="7">
    <location>
        <begin position="39"/>
        <end position="61"/>
    </location>
</feature>
<comment type="caution">
    <text evidence="9">The sequence shown here is derived from an EMBL/GenBank/DDBJ whole genome shotgun (WGS) entry which is preliminary data.</text>
</comment>
<feature type="transmembrane region" description="Helical" evidence="7">
    <location>
        <begin position="122"/>
        <end position="142"/>
    </location>
</feature>
<name>A0A923RWR6_9FIRM</name>
<sequence length="608" mass="68307">METRERKRLLLHILLAALPFWLLDLTLRAATGGAAWYPLYAAAPNLFSLGFGALFTALALLPPRRWGRLLYGLIYAVWAVYAVVQYAVWRILDRVLFLSDFLFAGEGLDFAGYARQIIDGRLAAVAMLLLLWGVLGVWSLPAGKERRQALPLLAAFLLAQGFAPRLYAPVPETLDWDAWESSGYEYERFSSPVYDLALTGPYQFVLHDAWLSVAPDPDGAEKRARVDAFFAERPAHQENEMTGLLAGKNLILVQLESIDDFVLNEQNTPTLARLQREGICFSEFYTPQYSNGYTFNTEFAAQTGLYPYANGNVAYSLSRSAFPDAAGSLFGDAGYTANSFHKSEAKFYNRGAMHQAFGYEQYHSALHYASGELEVGVDRFLVDCDELYARMIDTEPFLDFLITYSGHLGYDEIDALTTYALEQYPEYADDSRPYEINGLFAKARLTDDMFARLLERLAEDGLLENTVLCVYDDHYAYGLTDRAVLEEYSAAAGGRLLERTPCFIWYEGCTPRTVDKTMQTVDLLPTLANLFGLPAPRTLGRDAFDPSYAGCAIFPDGTWLTDAAYVQNGKVVWNDGMAEEEVAEMNAYARRFQEVNDAILDTDYYREI</sequence>
<evidence type="ECO:0000256" key="6">
    <source>
        <dbReference type="ARBA" id="ARBA00023136"/>
    </source>
</evidence>
<evidence type="ECO:0000256" key="2">
    <source>
        <dbReference type="ARBA" id="ARBA00004936"/>
    </source>
</evidence>
<comment type="pathway">
    <text evidence="2">Cell wall biogenesis; lipoteichoic acid biosynthesis.</text>
</comment>
<reference evidence="9" key="1">
    <citation type="submission" date="2020-08" db="EMBL/GenBank/DDBJ databases">
        <title>Genome public.</title>
        <authorList>
            <person name="Liu C."/>
            <person name="Sun Q."/>
        </authorList>
    </citation>
    <scope>NUCLEOTIDE SEQUENCE</scope>
    <source>
        <strain evidence="9">NSJ-28</strain>
    </source>
</reference>
<dbReference type="EMBL" id="JACOPL010000007">
    <property type="protein sequence ID" value="MBC5725506.1"/>
    <property type="molecule type" value="Genomic_DNA"/>
</dbReference>
<dbReference type="Pfam" id="PF00884">
    <property type="entry name" value="Sulfatase"/>
    <property type="match status" value="1"/>
</dbReference>
<evidence type="ECO:0000256" key="5">
    <source>
        <dbReference type="ARBA" id="ARBA00022989"/>
    </source>
</evidence>
<dbReference type="GO" id="GO:0005886">
    <property type="term" value="C:plasma membrane"/>
    <property type="evidence" value="ECO:0007669"/>
    <property type="project" value="UniProtKB-SubCell"/>
</dbReference>
<feature type="domain" description="Sulfatase N-terminal" evidence="8">
    <location>
        <begin position="248"/>
        <end position="532"/>
    </location>
</feature>
<dbReference type="Proteomes" id="UP000606499">
    <property type="component" value="Unassembled WGS sequence"/>
</dbReference>
<evidence type="ECO:0000256" key="1">
    <source>
        <dbReference type="ARBA" id="ARBA00004651"/>
    </source>
</evidence>
<keyword evidence="6 7" id="KW-0472">Membrane</keyword>
<evidence type="ECO:0000256" key="7">
    <source>
        <dbReference type="SAM" id="Phobius"/>
    </source>
</evidence>
<dbReference type="SUPFAM" id="SSF53649">
    <property type="entry name" value="Alkaline phosphatase-like"/>
    <property type="match status" value="1"/>
</dbReference>
<gene>
    <name evidence="9" type="ORF">H8S45_08560</name>
</gene>
<keyword evidence="10" id="KW-1185">Reference proteome</keyword>
<evidence type="ECO:0000259" key="8">
    <source>
        <dbReference type="Pfam" id="PF00884"/>
    </source>
</evidence>
<evidence type="ECO:0000256" key="3">
    <source>
        <dbReference type="ARBA" id="ARBA00022475"/>
    </source>
</evidence>
<dbReference type="InterPro" id="IPR000917">
    <property type="entry name" value="Sulfatase_N"/>
</dbReference>
<dbReference type="AlphaFoldDB" id="A0A923RWR6"/>
<evidence type="ECO:0000313" key="10">
    <source>
        <dbReference type="Proteomes" id="UP000606499"/>
    </source>
</evidence>
<dbReference type="PANTHER" id="PTHR47371">
    <property type="entry name" value="LIPOTEICHOIC ACID SYNTHASE"/>
    <property type="match status" value="1"/>
</dbReference>
<dbReference type="Gene3D" id="3.30.1120.170">
    <property type="match status" value="1"/>
</dbReference>
<dbReference type="PANTHER" id="PTHR47371:SF3">
    <property type="entry name" value="PHOSPHOGLYCEROL TRANSFERASE I"/>
    <property type="match status" value="1"/>
</dbReference>
<accession>A0A923RWR6</accession>
<feature type="transmembrane region" description="Helical" evidence="7">
    <location>
        <begin position="149"/>
        <end position="167"/>
    </location>
</feature>
<evidence type="ECO:0000256" key="4">
    <source>
        <dbReference type="ARBA" id="ARBA00022692"/>
    </source>
</evidence>
<organism evidence="9 10">
    <name type="scientific">Agathobaculum faecis</name>
    <dbReference type="NCBI Taxonomy" id="2763013"/>
    <lineage>
        <taxon>Bacteria</taxon>
        <taxon>Bacillati</taxon>
        <taxon>Bacillota</taxon>
        <taxon>Clostridia</taxon>
        <taxon>Eubacteriales</taxon>
        <taxon>Butyricicoccaceae</taxon>
        <taxon>Agathobaculum</taxon>
    </lineage>
</organism>
<protein>
    <submittedName>
        <fullName evidence="9">LTA synthase family protein</fullName>
    </submittedName>
</protein>
<keyword evidence="3" id="KW-1003">Cell membrane</keyword>
<dbReference type="InterPro" id="IPR050448">
    <property type="entry name" value="OpgB/LTA_synthase_biosynth"/>
</dbReference>
<dbReference type="RefSeq" id="WP_147574178.1">
    <property type="nucleotide sequence ID" value="NZ_JACOPL010000007.1"/>
</dbReference>